<evidence type="ECO:0000259" key="1">
    <source>
        <dbReference type="Pfam" id="PF14522"/>
    </source>
</evidence>
<dbReference type="EMBL" id="DSJL01000010">
    <property type="protein sequence ID" value="HEF64951.1"/>
    <property type="molecule type" value="Genomic_DNA"/>
</dbReference>
<dbReference type="Gene3D" id="3.90.10.10">
    <property type="entry name" value="Cytochrome C3"/>
    <property type="match status" value="2"/>
</dbReference>
<dbReference type="Pfam" id="PF14522">
    <property type="entry name" value="Cytochrome_C7"/>
    <property type="match status" value="2"/>
</dbReference>
<gene>
    <name evidence="2" type="ORF">ENP47_05065</name>
</gene>
<sequence length="177" mass="19761">MRYIRLILFVLVVLVVMAIPLALVLARTYFLSPTAQPVKAQPIQFPHQVHVQAIGLDCTYCHRNATTSAQATLPALELCMQCHKIIPSQGRPELEKLVAAFQQNQPILWNKVHQLPDHTHFVHSVHLSFGFQCSTCHGDVGAMGKPGVKQVRDLRMGDCITCHQQNGARTDCSVCHY</sequence>
<proteinExistence type="predicted"/>
<name>A0A7C1XG37_THERO</name>
<reference evidence="2" key="1">
    <citation type="journal article" date="2020" name="mSystems">
        <title>Genome- and Community-Level Interaction Insights into Carbon Utilization and Element Cycling Functions of Hydrothermarchaeota in Hydrothermal Sediment.</title>
        <authorList>
            <person name="Zhou Z."/>
            <person name="Liu Y."/>
            <person name="Xu W."/>
            <person name="Pan J."/>
            <person name="Luo Z.H."/>
            <person name="Li M."/>
        </authorList>
    </citation>
    <scope>NUCLEOTIDE SEQUENCE [LARGE SCALE GENOMIC DNA]</scope>
    <source>
        <strain evidence="2">SpSt-222</strain>
    </source>
</reference>
<comment type="caution">
    <text evidence="2">The sequence shown here is derived from an EMBL/GenBank/DDBJ whole genome shotgun (WGS) entry which is preliminary data.</text>
</comment>
<dbReference type="AlphaFoldDB" id="A0A7C1XG37"/>
<accession>A0A7C1XG37</accession>
<evidence type="ECO:0000313" key="2">
    <source>
        <dbReference type="EMBL" id="HEF64951.1"/>
    </source>
</evidence>
<dbReference type="SUPFAM" id="SSF48695">
    <property type="entry name" value="Multiheme cytochromes"/>
    <property type="match status" value="1"/>
</dbReference>
<dbReference type="PANTHER" id="PTHR39425:SF1">
    <property type="entry name" value="CYTOCHROME C7-LIKE DOMAIN-CONTAINING PROTEIN"/>
    <property type="match status" value="1"/>
</dbReference>
<feature type="domain" description="Cytochrome c7-like" evidence="1">
    <location>
        <begin position="44"/>
        <end position="84"/>
    </location>
</feature>
<dbReference type="InterPro" id="IPR036280">
    <property type="entry name" value="Multihaem_cyt_sf"/>
</dbReference>
<dbReference type="PANTHER" id="PTHR39425">
    <property type="entry name" value="LIPOPROTEIN CYTOCHROME C"/>
    <property type="match status" value="1"/>
</dbReference>
<feature type="domain" description="Cytochrome c7-like" evidence="1">
    <location>
        <begin position="120"/>
        <end position="176"/>
    </location>
</feature>
<dbReference type="CDD" id="cd08168">
    <property type="entry name" value="Cytochrom_C3"/>
    <property type="match status" value="1"/>
</dbReference>
<protein>
    <submittedName>
        <fullName evidence="2">Molecular chaperone</fullName>
    </submittedName>
</protein>
<organism evidence="2">
    <name type="scientific">Thermomicrobium roseum</name>
    <dbReference type="NCBI Taxonomy" id="500"/>
    <lineage>
        <taxon>Bacteria</taxon>
        <taxon>Pseudomonadati</taxon>
        <taxon>Thermomicrobiota</taxon>
        <taxon>Thermomicrobia</taxon>
        <taxon>Thermomicrobiales</taxon>
        <taxon>Thermomicrobiaceae</taxon>
        <taxon>Thermomicrobium</taxon>
    </lineage>
</organism>
<dbReference type="InterPro" id="IPR029467">
    <property type="entry name" value="Cyt_c7-like"/>
</dbReference>